<evidence type="ECO:0000313" key="1">
    <source>
        <dbReference type="EMBL" id="KAA6365314.1"/>
    </source>
</evidence>
<evidence type="ECO:0000313" key="2">
    <source>
        <dbReference type="Proteomes" id="UP000324800"/>
    </source>
</evidence>
<dbReference type="EMBL" id="SNRW01020589">
    <property type="protein sequence ID" value="KAA6365314.1"/>
    <property type="molecule type" value="Genomic_DNA"/>
</dbReference>
<protein>
    <submittedName>
        <fullName evidence="1">Uncharacterized protein</fullName>
    </submittedName>
</protein>
<organism evidence="1 2">
    <name type="scientific">Streblomastix strix</name>
    <dbReference type="NCBI Taxonomy" id="222440"/>
    <lineage>
        <taxon>Eukaryota</taxon>
        <taxon>Metamonada</taxon>
        <taxon>Preaxostyla</taxon>
        <taxon>Oxymonadida</taxon>
        <taxon>Streblomastigidae</taxon>
        <taxon>Streblomastix</taxon>
    </lineage>
</organism>
<name>A0A5J4U4Q9_9EUKA</name>
<sequence length="179" mass="20350">LTLFRIEEFARFPLEIQTQPDGVKEYANAANDPWSESKVKSNNSYAILDVIQKYSESFTKVVCTSFNFSNVIINIGNTSAKEVPFPSTAVTRSRRGERIEYKASICESLLIIHFNQMQAHNHHVYTPRGQTPFFFFHSSGILLKKVASKQTVFSILCKFSFCLAACQKDNQIRCAQHAE</sequence>
<comment type="caution">
    <text evidence="1">The sequence shown here is derived from an EMBL/GenBank/DDBJ whole genome shotgun (WGS) entry which is preliminary data.</text>
</comment>
<dbReference type="Proteomes" id="UP000324800">
    <property type="component" value="Unassembled WGS sequence"/>
</dbReference>
<feature type="non-terminal residue" evidence="1">
    <location>
        <position position="1"/>
    </location>
</feature>
<proteinExistence type="predicted"/>
<reference evidence="1 2" key="1">
    <citation type="submission" date="2019-03" db="EMBL/GenBank/DDBJ databases">
        <title>Single cell metagenomics reveals metabolic interactions within the superorganism composed of flagellate Streblomastix strix and complex community of Bacteroidetes bacteria on its surface.</title>
        <authorList>
            <person name="Treitli S.C."/>
            <person name="Kolisko M."/>
            <person name="Husnik F."/>
            <person name="Keeling P."/>
            <person name="Hampl V."/>
        </authorList>
    </citation>
    <scope>NUCLEOTIDE SEQUENCE [LARGE SCALE GENOMIC DNA]</scope>
    <source>
        <strain evidence="1">ST1C</strain>
    </source>
</reference>
<dbReference type="AlphaFoldDB" id="A0A5J4U4Q9"/>
<accession>A0A5J4U4Q9</accession>
<gene>
    <name evidence="1" type="ORF">EZS28_039159</name>
</gene>